<dbReference type="EMBL" id="GBXM01075748">
    <property type="protein sequence ID" value="JAH32829.1"/>
    <property type="molecule type" value="Transcribed_RNA"/>
</dbReference>
<reference evidence="1" key="2">
    <citation type="journal article" date="2015" name="Fish Shellfish Immunol.">
        <title>Early steps in the European eel (Anguilla anguilla)-Vibrio vulnificus interaction in the gills: Role of the RtxA13 toxin.</title>
        <authorList>
            <person name="Callol A."/>
            <person name="Pajuelo D."/>
            <person name="Ebbesson L."/>
            <person name="Teles M."/>
            <person name="MacKenzie S."/>
            <person name="Amaro C."/>
        </authorList>
    </citation>
    <scope>NUCLEOTIDE SEQUENCE</scope>
</reference>
<protein>
    <submittedName>
        <fullName evidence="1">Uncharacterized protein</fullName>
    </submittedName>
</protein>
<reference evidence="1" key="1">
    <citation type="submission" date="2014-11" db="EMBL/GenBank/DDBJ databases">
        <authorList>
            <person name="Amaro Gonzalez C."/>
        </authorList>
    </citation>
    <scope>NUCLEOTIDE SEQUENCE</scope>
</reference>
<organism evidence="1">
    <name type="scientific">Anguilla anguilla</name>
    <name type="common">European freshwater eel</name>
    <name type="synonym">Muraena anguilla</name>
    <dbReference type="NCBI Taxonomy" id="7936"/>
    <lineage>
        <taxon>Eukaryota</taxon>
        <taxon>Metazoa</taxon>
        <taxon>Chordata</taxon>
        <taxon>Craniata</taxon>
        <taxon>Vertebrata</taxon>
        <taxon>Euteleostomi</taxon>
        <taxon>Actinopterygii</taxon>
        <taxon>Neopterygii</taxon>
        <taxon>Teleostei</taxon>
        <taxon>Anguilliformes</taxon>
        <taxon>Anguillidae</taxon>
        <taxon>Anguilla</taxon>
    </lineage>
</organism>
<dbReference type="AlphaFoldDB" id="A0A0E9RUQ2"/>
<name>A0A0E9RUQ2_ANGAN</name>
<sequence>MAQGDFDYSNYWLAGDFLSSGKTAHTRHATLAAKYFLLASQIRLLSFCSNHKATCPVLCVSS</sequence>
<proteinExistence type="predicted"/>
<evidence type="ECO:0000313" key="1">
    <source>
        <dbReference type="EMBL" id="JAH32829.1"/>
    </source>
</evidence>
<accession>A0A0E9RUQ2</accession>